<dbReference type="EMBL" id="JBEUSY010000451">
    <property type="protein sequence ID" value="KAL1232398.1"/>
    <property type="molecule type" value="Genomic_DNA"/>
</dbReference>
<gene>
    <name evidence="1" type="ORF">TSPI_01854</name>
</gene>
<accession>A0ABR3KBU9</accession>
<evidence type="ECO:0000313" key="2">
    <source>
        <dbReference type="Proteomes" id="UP001558632"/>
    </source>
</evidence>
<protein>
    <submittedName>
        <fullName evidence="1">Large ribosomal subunit protein</fullName>
    </submittedName>
</protein>
<proteinExistence type="predicted"/>
<evidence type="ECO:0000313" key="1">
    <source>
        <dbReference type="EMBL" id="KAL1232398.1"/>
    </source>
</evidence>
<keyword evidence="2" id="KW-1185">Reference proteome</keyword>
<name>A0ABR3KBU9_TRISP</name>
<reference evidence="1 2" key="1">
    <citation type="submission" date="2024-07" db="EMBL/GenBank/DDBJ databases">
        <title>Enhanced genomic and transcriptomic resources for Trichinella pseudospiralis and T. spiralis underpin the discovery of pronounced molecular differences between stages and species.</title>
        <authorList>
            <person name="Pasi K.K."/>
            <person name="La Rosa G."/>
            <person name="Gomez-Morales M.A."/>
            <person name="Tosini F."/>
            <person name="Sumanam S."/>
            <person name="Young N.D."/>
            <person name="Chang B.C."/>
            <person name="Robin G.B."/>
        </authorList>
    </citation>
    <scope>NUCLEOTIDE SEQUENCE [LARGE SCALE GENOMIC DNA]</scope>
    <source>
        <strain evidence="1">ISS534</strain>
    </source>
</reference>
<sequence length="66" mass="7623">MYLRKWKKGANMRNWTTETRNIKVTVILGWKGTTEIRAEAGINTIIPLTKTKKFLAAENGREVNFL</sequence>
<dbReference type="Proteomes" id="UP001558632">
    <property type="component" value="Unassembled WGS sequence"/>
</dbReference>
<organism evidence="1 2">
    <name type="scientific">Trichinella spiralis</name>
    <name type="common">Trichina worm</name>
    <dbReference type="NCBI Taxonomy" id="6334"/>
    <lineage>
        <taxon>Eukaryota</taxon>
        <taxon>Metazoa</taxon>
        <taxon>Ecdysozoa</taxon>
        <taxon>Nematoda</taxon>
        <taxon>Enoplea</taxon>
        <taxon>Dorylaimia</taxon>
        <taxon>Trichinellida</taxon>
        <taxon>Trichinellidae</taxon>
        <taxon>Trichinella</taxon>
    </lineage>
</organism>
<comment type="caution">
    <text evidence="1">The sequence shown here is derived from an EMBL/GenBank/DDBJ whole genome shotgun (WGS) entry which is preliminary data.</text>
</comment>